<keyword evidence="3" id="KW-0067">ATP-binding</keyword>
<keyword evidence="2" id="KW-0378">Hydrolase</keyword>
<organism evidence="5 6">
    <name type="scientific">Oceanobacillus kimchii</name>
    <dbReference type="NCBI Taxonomy" id="746691"/>
    <lineage>
        <taxon>Bacteria</taxon>
        <taxon>Bacillati</taxon>
        <taxon>Bacillota</taxon>
        <taxon>Bacilli</taxon>
        <taxon>Bacillales</taxon>
        <taxon>Bacillaceae</taxon>
        <taxon>Oceanobacillus</taxon>
    </lineage>
</organism>
<reference evidence="5 6" key="1">
    <citation type="submission" date="2023-02" db="EMBL/GenBank/DDBJ databases">
        <title>Oceanobacillus kimchii IFOP_LL358 isolated form Alexandrium catenella lab strain.</title>
        <authorList>
            <person name="Gajardo G."/>
            <person name="Ueki S."/>
            <person name="Maruyama F."/>
        </authorList>
    </citation>
    <scope>NUCLEOTIDE SEQUENCE [LARGE SCALE GENOMIC DNA]</scope>
    <source>
        <strain evidence="5 6">IFOP_LL358</strain>
    </source>
</reference>
<dbReference type="InterPro" id="IPR003778">
    <property type="entry name" value="CT_A_B"/>
</dbReference>
<dbReference type="PANTHER" id="PTHR43309:SF5">
    <property type="entry name" value="5-OXOPROLINASE SUBUNIT C"/>
    <property type="match status" value="1"/>
</dbReference>
<evidence type="ECO:0000256" key="2">
    <source>
        <dbReference type="ARBA" id="ARBA00022801"/>
    </source>
</evidence>
<accession>A0ABQ5TQA9</accession>
<sequence length="316" mass="34641">MAKCFEVMKPGLATSVQDLGRTGFQQYGVVVSGAMDAFALQAANVLVGNDRNEAGLEIVIMGPKIKILADIIIAIGGADLSAKLDNQSIQPWRSYKARKGQILSFGQPVHGSYAYLAVAGGIDVPLIMESKSTFVKAKLGGFHGRYLQRGDILSHHNSYEVNARAGRHLKYKDIPDYDNERPIRVIKGPDQQLFSSTTYDTFFASTYKMSSQSDRMGYRLEGEPISHIDEDSADIISDAILPGTIQVPANGQPIILLADRQTSGGYARIATVISVDLPQVIQRMSGATFTFELISLAEAQRLYKRQESFLRYLAIS</sequence>
<evidence type="ECO:0000313" key="5">
    <source>
        <dbReference type="EMBL" id="GLO67330.1"/>
    </source>
</evidence>
<gene>
    <name evidence="5" type="ORF">MACH08_31140</name>
</gene>
<proteinExistence type="predicted"/>
<dbReference type="RefSeq" id="WP_069685524.1">
    <property type="nucleotide sequence ID" value="NZ_BSKO01000001.1"/>
</dbReference>
<dbReference type="NCBIfam" id="TIGR00724">
    <property type="entry name" value="urea_amlyse_rel"/>
    <property type="match status" value="1"/>
</dbReference>
<comment type="caution">
    <text evidence="5">The sequence shown here is derived from an EMBL/GenBank/DDBJ whole genome shotgun (WGS) entry which is preliminary data.</text>
</comment>
<feature type="domain" description="Carboxyltransferase" evidence="4">
    <location>
        <begin position="26"/>
        <end position="309"/>
    </location>
</feature>
<dbReference type="SMART" id="SM00797">
    <property type="entry name" value="AHS2"/>
    <property type="match status" value="1"/>
</dbReference>
<evidence type="ECO:0000256" key="3">
    <source>
        <dbReference type="ARBA" id="ARBA00022840"/>
    </source>
</evidence>
<keyword evidence="6" id="KW-1185">Reference proteome</keyword>
<evidence type="ECO:0000259" key="4">
    <source>
        <dbReference type="SMART" id="SM00797"/>
    </source>
</evidence>
<protein>
    <submittedName>
        <fullName evidence="5">Urea carboxylase</fullName>
    </submittedName>
</protein>
<dbReference type="PANTHER" id="PTHR43309">
    <property type="entry name" value="5-OXOPROLINASE SUBUNIT C"/>
    <property type="match status" value="1"/>
</dbReference>
<dbReference type="Pfam" id="PF02626">
    <property type="entry name" value="CT_A_B"/>
    <property type="match status" value="1"/>
</dbReference>
<dbReference type="Gene3D" id="2.40.100.10">
    <property type="entry name" value="Cyclophilin-like"/>
    <property type="match status" value="1"/>
</dbReference>
<dbReference type="InterPro" id="IPR029000">
    <property type="entry name" value="Cyclophilin-like_dom_sf"/>
</dbReference>
<dbReference type="Proteomes" id="UP001275436">
    <property type="component" value="Unassembled WGS sequence"/>
</dbReference>
<dbReference type="SUPFAM" id="SSF50891">
    <property type="entry name" value="Cyclophilin-like"/>
    <property type="match status" value="1"/>
</dbReference>
<evidence type="ECO:0000256" key="1">
    <source>
        <dbReference type="ARBA" id="ARBA00022741"/>
    </source>
</evidence>
<dbReference type="EMBL" id="BSKO01000001">
    <property type="protein sequence ID" value="GLO67330.1"/>
    <property type="molecule type" value="Genomic_DNA"/>
</dbReference>
<dbReference type="InterPro" id="IPR052708">
    <property type="entry name" value="PxpC"/>
</dbReference>
<keyword evidence="1" id="KW-0547">Nucleotide-binding</keyword>
<name>A0ABQ5TQA9_9BACI</name>
<evidence type="ECO:0000313" key="6">
    <source>
        <dbReference type="Proteomes" id="UP001275436"/>
    </source>
</evidence>